<dbReference type="EnsemblMetazoa" id="Aqu2.1.41387_001">
    <property type="protein sequence ID" value="Aqu2.1.41387_001"/>
    <property type="gene ID" value="Aqu2.1.41387"/>
</dbReference>
<dbReference type="AlphaFoldDB" id="A0A1X7VMU3"/>
<dbReference type="eggNOG" id="ENOG502QT5F">
    <property type="taxonomic scope" value="Eukaryota"/>
</dbReference>
<comment type="subcellular location">
    <subcellularLocation>
        <location evidence="2">Cell membrane</location>
        <topology evidence="2">Multi-pass membrane protein</topology>
    </subcellularLocation>
</comment>
<feature type="transmembrane region" description="Helical" evidence="9">
    <location>
        <begin position="68"/>
        <end position="85"/>
    </location>
</feature>
<protein>
    <submittedName>
        <fullName evidence="10">Uncharacterized protein</fullName>
    </submittedName>
</protein>
<dbReference type="STRING" id="400682.A0A1X7VMU3"/>
<evidence type="ECO:0000256" key="8">
    <source>
        <dbReference type="ARBA" id="ARBA00035585"/>
    </source>
</evidence>
<dbReference type="InterPro" id="IPR003691">
    <property type="entry name" value="FluC"/>
</dbReference>
<evidence type="ECO:0000256" key="9">
    <source>
        <dbReference type="SAM" id="Phobius"/>
    </source>
</evidence>
<evidence type="ECO:0000313" key="10">
    <source>
        <dbReference type="EnsemblMetazoa" id="Aqu2.1.41387_001"/>
    </source>
</evidence>
<evidence type="ECO:0000256" key="2">
    <source>
        <dbReference type="ARBA" id="ARBA00004651"/>
    </source>
</evidence>
<proteinExistence type="inferred from homology"/>
<dbReference type="Pfam" id="PF02537">
    <property type="entry name" value="CRCB"/>
    <property type="match status" value="2"/>
</dbReference>
<dbReference type="GO" id="GO:0005886">
    <property type="term" value="C:plasma membrane"/>
    <property type="evidence" value="ECO:0007669"/>
    <property type="project" value="UniProtKB-SubCell"/>
</dbReference>
<feature type="transmembrane region" description="Helical" evidence="9">
    <location>
        <begin position="133"/>
        <end position="158"/>
    </location>
</feature>
<organism evidence="10">
    <name type="scientific">Amphimedon queenslandica</name>
    <name type="common">Sponge</name>
    <dbReference type="NCBI Taxonomy" id="400682"/>
    <lineage>
        <taxon>Eukaryota</taxon>
        <taxon>Metazoa</taxon>
        <taxon>Porifera</taxon>
        <taxon>Demospongiae</taxon>
        <taxon>Heteroscleromorpha</taxon>
        <taxon>Haplosclerida</taxon>
        <taxon>Niphatidae</taxon>
        <taxon>Amphimedon</taxon>
    </lineage>
</organism>
<keyword evidence="6 9" id="KW-0472">Membrane</keyword>
<feature type="transmembrane region" description="Helical" evidence="9">
    <location>
        <begin position="31"/>
        <end position="52"/>
    </location>
</feature>
<sequence length="222" mass="23950">MYGSNSKNTGSPDALSDSAVKSPTKLSKLEYLIIILCLAVASYVGVILRIYLSGSCISSWDGIKNFDSLLVQILGSGLIGYLVFHEKKINKILYITLATGLCGSLTTFSTWNSEAAIVLLQLNETSLDVMHDANYITGAVSYGTVLILGIGMPPIWYILEMKFPIGTLMANYLGSLILALCMVARLHVSNEVVIINGIITGFCGSLTTVSTFTSQILKLECF</sequence>
<evidence type="ECO:0000256" key="6">
    <source>
        <dbReference type="ARBA" id="ARBA00023136"/>
    </source>
</evidence>
<evidence type="ECO:0000256" key="7">
    <source>
        <dbReference type="ARBA" id="ARBA00035120"/>
    </source>
</evidence>
<dbReference type="PANTHER" id="PTHR28259">
    <property type="entry name" value="FLUORIDE EXPORT PROTEIN 1-RELATED"/>
    <property type="match status" value="1"/>
</dbReference>
<comment type="catalytic activity">
    <reaction evidence="8">
        <text>fluoride(in) = fluoride(out)</text>
        <dbReference type="Rhea" id="RHEA:76159"/>
        <dbReference type="ChEBI" id="CHEBI:17051"/>
    </reaction>
    <physiologicalReaction direction="left-to-right" evidence="8">
        <dbReference type="Rhea" id="RHEA:76160"/>
    </physiologicalReaction>
</comment>
<feature type="transmembrane region" description="Helical" evidence="9">
    <location>
        <begin position="194"/>
        <end position="217"/>
    </location>
</feature>
<keyword evidence="3" id="KW-1003">Cell membrane</keyword>
<keyword evidence="4 9" id="KW-0812">Transmembrane</keyword>
<evidence type="ECO:0000256" key="1">
    <source>
        <dbReference type="ARBA" id="ARBA00002598"/>
    </source>
</evidence>
<feature type="transmembrane region" description="Helical" evidence="9">
    <location>
        <begin position="92"/>
        <end position="113"/>
    </location>
</feature>
<name>A0A1X7VMU3_AMPQE</name>
<accession>A0A1X7VMU3</accession>
<dbReference type="InParanoid" id="A0A1X7VMU3"/>
<evidence type="ECO:0000256" key="5">
    <source>
        <dbReference type="ARBA" id="ARBA00022989"/>
    </source>
</evidence>
<comment type="similarity">
    <text evidence="7">Belongs to the fluoride channel Fluc/FEX (TC 1.A.43) family.</text>
</comment>
<evidence type="ECO:0000256" key="3">
    <source>
        <dbReference type="ARBA" id="ARBA00022475"/>
    </source>
</evidence>
<comment type="function">
    <text evidence="1">Fluoride channel required for the rapid expulsion of cytoplasmic fluoride.</text>
</comment>
<reference evidence="10" key="1">
    <citation type="submission" date="2017-05" db="UniProtKB">
        <authorList>
            <consortium name="EnsemblMetazoa"/>
        </authorList>
    </citation>
    <scope>IDENTIFICATION</scope>
</reference>
<dbReference type="OrthoDB" id="409792at2759"/>
<feature type="transmembrane region" description="Helical" evidence="9">
    <location>
        <begin position="170"/>
        <end position="188"/>
    </location>
</feature>
<keyword evidence="5 9" id="KW-1133">Transmembrane helix</keyword>
<dbReference type="GO" id="GO:1903425">
    <property type="term" value="F:fluoride transmembrane transporter activity"/>
    <property type="evidence" value="ECO:0007669"/>
    <property type="project" value="TreeGrafter"/>
</dbReference>
<evidence type="ECO:0000256" key="4">
    <source>
        <dbReference type="ARBA" id="ARBA00022692"/>
    </source>
</evidence>
<dbReference type="PANTHER" id="PTHR28259:SF1">
    <property type="entry name" value="FLUORIDE EXPORT PROTEIN 1-RELATED"/>
    <property type="match status" value="1"/>
</dbReference>